<organism evidence="12 13">
    <name type="scientific">Muricoccus vinaceus</name>
    <dbReference type="NCBI Taxonomy" id="424704"/>
    <lineage>
        <taxon>Bacteria</taxon>
        <taxon>Pseudomonadati</taxon>
        <taxon>Pseudomonadota</taxon>
        <taxon>Alphaproteobacteria</taxon>
        <taxon>Acetobacterales</taxon>
        <taxon>Roseomonadaceae</taxon>
        <taxon>Muricoccus</taxon>
    </lineage>
</organism>
<dbReference type="PROSITE" id="PS00591">
    <property type="entry name" value="GH10_1"/>
    <property type="match status" value="1"/>
</dbReference>
<reference evidence="12 13" key="1">
    <citation type="submission" date="2024-09" db="EMBL/GenBank/DDBJ databases">
        <authorList>
            <person name="Sun Q."/>
            <person name="Mori K."/>
        </authorList>
    </citation>
    <scope>NUCLEOTIDE SEQUENCE [LARGE SCALE GENOMIC DNA]</scope>
    <source>
        <strain evidence="12 13">CCM 7468</strain>
    </source>
</reference>
<evidence type="ECO:0000256" key="9">
    <source>
        <dbReference type="PROSITE-ProRule" id="PRU10061"/>
    </source>
</evidence>
<keyword evidence="7 10" id="KW-0326">Glycosidase</keyword>
<dbReference type="EMBL" id="JBHLVZ010000002">
    <property type="protein sequence ID" value="MFC0384896.1"/>
    <property type="molecule type" value="Genomic_DNA"/>
</dbReference>
<evidence type="ECO:0000256" key="2">
    <source>
        <dbReference type="ARBA" id="ARBA00007495"/>
    </source>
</evidence>
<sequence>MLLGTSLAAAAAGRAGAQALQPGAAAAGPGLYQIAREKGLTFGAAVQAGLLASDASYAAAYEREAGLLVPEFEGKWATLQPREGEFDFAQLDAIVQWGLARGRATRGHALVWHESFPQWAVAAVAEGAPRARAVMAAHIARVLSTTRLRIRDWDVVNEAVADPPGSDTPQPEGELRNTPLLRALGPSYIETAFRMAREQDATLRLVLNDYGLEEDTPWAEEKRRRLLVLVRGLVQRKVPLDAVGIQAHLQIVRPFSRPVFRDFVRALRAEGLAVLVTELDIREGNGIPEDYVARDRLVAERAAAFTEAALEGGVRTFLTWGLVDRYSWLVSEPGVARQDGKLHRGLPLDWEFSRKEMWRAMAQAFAAA</sequence>
<dbReference type="Proteomes" id="UP001589789">
    <property type="component" value="Unassembled WGS sequence"/>
</dbReference>
<protein>
    <recommendedName>
        <fullName evidence="10">Beta-xylanase</fullName>
        <ecNumber evidence="10">3.2.1.8</ecNumber>
    </recommendedName>
</protein>
<evidence type="ECO:0000313" key="13">
    <source>
        <dbReference type="Proteomes" id="UP001589789"/>
    </source>
</evidence>
<keyword evidence="13" id="KW-1185">Reference proteome</keyword>
<name>A0ABV6IN74_9PROT</name>
<dbReference type="Pfam" id="PF00331">
    <property type="entry name" value="Glyco_hydro_10"/>
    <property type="match status" value="1"/>
</dbReference>
<comment type="caution">
    <text evidence="12">The sequence shown here is derived from an EMBL/GenBank/DDBJ whole genome shotgun (WGS) entry which is preliminary data.</text>
</comment>
<evidence type="ECO:0000256" key="3">
    <source>
        <dbReference type="ARBA" id="ARBA00022651"/>
    </source>
</evidence>
<evidence type="ECO:0000256" key="6">
    <source>
        <dbReference type="ARBA" id="ARBA00023277"/>
    </source>
</evidence>
<evidence type="ECO:0000256" key="8">
    <source>
        <dbReference type="ARBA" id="ARBA00023326"/>
    </source>
</evidence>
<dbReference type="SMART" id="SM00633">
    <property type="entry name" value="Glyco_10"/>
    <property type="match status" value="1"/>
</dbReference>
<keyword evidence="8 10" id="KW-0624">Polysaccharide degradation</keyword>
<feature type="active site" description="Nucleophile" evidence="9">
    <location>
        <position position="278"/>
    </location>
</feature>
<dbReference type="Gene3D" id="3.20.20.80">
    <property type="entry name" value="Glycosidases"/>
    <property type="match status" value="1"/>
</dbReference>
<dbReference type="InterPro" id="IPR001000">
    <property type="entry name" value="GH10_dom"/>
</dbReference>
<dbReference type="InterPro" id="IPR031158">
    <property type="entry name" value="GH10_AS"/>
</dbReference>
<evidence type="ECO:0000256" key="4">
    <source>
        <dbReference type="ARBA" id="ARBA00022729"/>
    </source>
</evidence>
<evidence type="ECO:0000256" key="1">
    <source>
        <dbReference type="ARBA" id="ARBA00000681"/>
    </source>
</evidence>
<comment type="catalytic activity">
    <reaction evidence="1 10">
        <text>Endohydrolysis of (1-&gt;4)-beta-D-xylosidic linkages in xylans.</text>
        <dbReference type="EC" id="3.2.1.8"/>
    </reaction>
</comment>
<evidence type="ECO:0000256" key="7">
    <source>
        <dbReference type="ARBA" id="ARBA00023295"/>
    </source>
</evidence>
<dbReference type="PANTHER" id="PTHR31490">
    <property type="entry name" value="GLYCOSYL HYDROLASE"/>
    <property type="match status" value="1"/>
</dbReference>
<dbReference type="PRINTS" id="PR00134">
    <property type="entry name" value="GLHYDRLASE10"/>
</dbReference>
<dbReference type="EC" id="3.2.1.8" evidence="10"/>
<keyword evidence="3" id="KW-0858">Xylan degradation</keyword>
<keyword evidence="4" id="KW-0732">Signal</keyword>
<evidence type="ECO:0000256" key="10">
    <source>
        <dbReference type="RuleBase" id="RU361174"/>
    </source>
</evidence>
<feature type="domain" description="GH10" evidence="11">
    <location>
        <begin position="25"/>
        <end position="364"/>
    </location>
</feature>
<keyword evidence="5 10" id="KW-0378">Hydrolase</keyword>
<gene>
    <name evidence="12" type="ORF">ACFFIC_04940</name>
</gene>
<keyword evidence="6 10" id="KW-0119">Carbohydrate metabolism</keyword>
<dbReference type="InterPro" id="IPR044846">
    <property type="entry name" value="GH10"/>
</dbReference>
<evidence type="ECO:0000256" key="5">
    <source>
        <dbReference type="ARBA" id="ARBA00022801"/>
    </source>
</evidence>
<evidence type="ECO:0000313" key="12">
    <source>
        <dbReference type="EMBL" id="MFC0384896.1"/>
    </source>
</evidence>
<dbReference type="SUPFAM" id="SSF51445">
    <property type="entry name" value="(Trans)glycosidases"/>
    <property type="match status" value="1"/>
</dbReference>
<dbReference type="RefSeq" id="WP_377049029.1">
    <property type="nucleotide sequence ID" value="NZ_JBHLVZ010000002.1"/>
</dbReference>
<comment type="similarity">
    <text evidence="2 10">Belongs to the glycosyl hydrolase 10 (cellulase F) family.</text>
</comment>
<proteinExistence type="inferred from homology"/>
<dbReference type="InterPro" id="IPR017853">
    <property type="entry name" value="GH"/>
</dbReference>
<dbReference type="PANTHER" id="PTHR31490:SF88">
    <property type="entry name" value="BETA-XYLANASE"/>
    <property type="match status" value="1"/>
</dbReference>
<dbReference type="PROSITE" id="PS51760">
    <property type="entry name" value="GH10_2"/>
    <property type="match status" value="1"/>
</dbReference>
<accession>A0ABV6IN74</accession>
<evidence type="ECO:0000259" key="11">
    <source>
        <dbReference type="PROSITE" id="PS51760"/>
    </source>
</evidence>